<dbReference type="AlphaFoldDB" id="A0A0E3VXL2"/>
<evidence type="ECO:0000313" key="1">
    <source>
        <dbReference type="EMBL" id="BAR62855.1"/>
    </source>
</evidence>
<proteinExistence type="predicted"/>
<dbReference type="Proteomes" id="UP000063308">
    <property type="component" value="Chromosome"/>
</dbReference>
<reference evidence="1 2" key="1">
    <citation type="submission" date="2014-11" db="EMBL/GenBank/DDBJ databases">
        <title>Symbiosis island explosion on the genome of extra-slow-growing strains of soybean bradyrhizobia with massive insertion sequences.</title>
        <authorList>
            <person name="Iida T."/>
            <person name="Minamisawa K."/>
        </authorList>
    </citation>
    <scope>NUCLEOTIDE SEQUENCE [LARGE SCALE GENOMIC DNA]</scope>
    <source>
        <strain evidence="1 2">NK6</strain>
    </source>
</reference>
<name>A0A0E3VXL2_9BRAD</name>
<sequence length="31" mass="3626">MPALANIRGLMTNWNVTHAARRIVQSSFKRW</sequence>
<organism evidence="1 2">
    <name type="scientific">Bradyrhizobium diazoefficiens</name>
    <dbReference type="NCBI Taxonomy" id="1355477"/>
    <lineage>
        <taxon>Bacteria</taxon>
        <taxon>Pseudomonadati</taxon>
        <taxon>Pseudomonadota</taxon>
        <taxon>Alphaproteobacteria</taxon>
        <taxon>Hyphomicrobiales</taxon>
        <taxon>Nitrobacteraceae</taxon>
        <taxon>Bradyrhizobium</taxon>
    </lineage>
</organism>
<gene>
    <name evidence="1" type="ORF">NK6_9719</name>
</gene>
<evidence type="ECO:0000313" key="2">
    <source>
        <dbReference type="Proteomes" id="UP000063308"/>
    </source>
</evidence>
<protein>
    <submittedName>
        <fullName evidence="1">Uncharacterized protein</fullName>
    </submittedName>
</protein>
<accession>A0A0E3VXL2</accession>
<dbReference type="EMBL" id="AP014685">
    <property type="protein sequence ID" value="BAR62855.1"/>
    <property type="molecule type" value="Genomic_DNA"/>
</dbReference>